<keyword evidence="4" id="KW-1185">Reference proteome</keyword>
<evidence type="ECO:0000313" key="4">
    <source>
        <dbReference type="Proteomes" id="UP000297245"/>
    </source>
</evidence>
<feature type="compositionally biased region" description="Basic and acidic residues" evidence="2">
    <location>
        <begin position="116"/>
        <end position="135"/>
    </location>
</feature>
<evidence type="ECO:0000256" key="1">
    <source>
        <dbReference type="SAM" id="Coils"/>
    </source>
</evidence>
<dbReference type="Proteomes" id="UP000297245">
    <property type="component" value="Unassembled WGS sequence"/>
</dbReference>
<sequence>VFLDETGMKGVNSFQDYKPVDDAVAEAYEKGRDPGPDGEKQYHLYFGEGWRTSRWNQVVINNFAAKIVTLQQSYRIPGECLAHDAIKVLLYDNIKQAQVSWKRSKPRVHFSGARYETQEEAHARAREQESTRAADLRSNTRKAQKYERHLECLDEILGGSLPTPSRRKWELTRQIVSHLGKEGQSSEDTDINDVLQPLTSTIPYYRRRGINAMLEELDRECLNLQRKHALAKGKR</sequence>
<feature type="non-terminal residue" evidence="3">
    <location>
        <position position="235"/>
    </location>
</feature>
<feature type="non-terminal residue" evidence="3">
    <location>
        <position position="1"/>
    </location>
</feature>
<reference evidence="3 4" key="1">
    <citation type="journal article" date="2019" name="Nat. Ecol. Evol.">
        <title>Megaphylogeny resolves global patterns of mushroom evolution.</title>
        <authorList>
            <person name="Varga T."/>
            <person name="Krizsan K."/>
            <person name="Foldi C."/>
            <person name="Dima B."/>
            <person name="Sanchez-Garcia M."/>
            <person name="Sanchez-Ramirez S."/>
            <person name="Szollosi G.J."/>
            <person name="Szarkandi J.G."/>
            <person name="Papp V."/>
            <person name="Albert L."/>
            <person name="Andreopoulos W."/>
            <person name="Angelini C."/>
            <person name="Antonin V."/>
            <person name="Barry K.W."/>
            <person name="Bougher N.L."/>
            <person name="Buchanan P."/>
            <person name="Buyck B."/>
            <person name="Bense V."/>
            <person name="Catcheside P."/>
            <person name="Chovatia M."/>
            <person name="Cooper J."/>
            <person name="Damon W."/>
            <person name="Desjardin D."/>
            <person name="Finy P."/>
            <person name="Geml J."/>
            <person name="Haridas S."/>
            <person name="Hughes K."/>
            <person name="Justo A."/>
            <person name="Karasinski D."/>
            <person name="Kautmanova I."/>
            <person name="Kiss B."/>
            <person name="Kocsube S."/>
            <person name="Kotiranta H."/>
            <person name="LaButti K.M."/>
            <person name="Lechner B.E."/>
            <person name="Liimatainen K."/>
            <person name="Lipzen A."/>
            <person name="Lukacs Z."/>
            <person name="Mihaltcheva S."/>
            <person name="Morgado L.N."/>
            <person name="Niskanen T."/>
            <person name="Noordeloos M.E."/>
            <person name="Ohm R.A."/>
            <person name="Ortiz-Santana B."/>
            <person name="Ovrebo C."/>
            <person name="Racz N."/>
            <person name="Riley R."/>
            <person name="Savchenko A."/>
            <person name="Shiryaev A."/>
            <person name="Soop K."/>
            <person name="Spirin V."/>
            <person name="Szebenyi C."/>
            <person name="Tomsovsky M."/>
            <person name="Tulloss R.E."/>
            <person name="Uehling J."/>
            <person name="Grigoriev I.V."/>
            <person name="Vagvolgyi C."/>
            <person name="Papp T."/>
            <person name="Martin F.M."/>
            <person name="Miettinen O."/>
            <person name="Hibbett D.S."/>
            <person name="Nagy L.G."/>
        </authorList>
    </citation>
    <scope>NUCLEOTIDE SEQUENCE [LARGE SCALE GENOMIC DNA]</scope>
    <source>
        <strain evidence="3 4">CBS 962.96</strain>
    </source>
</reference>
<dbReference type="AlphaFoldDB" id="A0A4S8MMH3"/>
<feature type="coiled-coil region" evidence="1">
    <location>
        <begin position="207"/>
        <end position="234"/>
    </location>
</feature>
<name>A0A4S8MMH3_DENBC</name>
<dbReference type="OrthoDB" id="3027884at2759"/>
<proteinExistence type="predicted"/>
<evidence type="ECO:0000256" key="2">
    <source>
        <dbReference type="SAM" id="MobiDB-lite"/>
    </source>
</evidence>
<accession>A0A4S8MMH3</accession>
<keyword evidence="1" id="KW-0175">Coiled coil</keyword>
<protein>
    <submittedName>
        <fullName evidence="3">Uncharacterized protein</fullName>
    </submittedName>
</protein>
<organism evidence="3 4">
    <name type="scientific">Dendrothele bispora (strain CBS 962.96)</name>
    <dbReference type="NCBI Taxonomy" id="1314807"/>
    <lineage>
        <taxon>Eukaryota</taxon>
        <taxon>Fungi</taxon>
        <taxon>Dikarya</taxon>
        <taxon>Basidiomycota</taxon>
        <taxon>Agaricomycotina</taxon>
        <taxon>Agaricomycetes</taxon>
        <taxon>Agaricomycetidae</taxon>
        <taxon>Agaricales</taxon>
        <taxon>Agaricales incertae sedis</taxon>
        <taxon>Dendrothele</taxon>
    </lineage>
</organism>
<gene>
    <name evidence="3" type="ORF">K435DRAFT_615047</name>
</gene>
<dbReference type="EMBL" id="ML179060">
    <property type="protein sequence ID" value="THV04120.1"/>
    <property type="molecule type" value="Genomic_DNA"/>
</dbReference>
<evidence type="ECO:0000313" key="3">
    <source>
        <dbReference type="EMBL" id="THV04120.1"/>
    </source>
</evidence>
<feature type="region of interest" description="Disordered" evidence="2">
    <location>
        <begin position="116"/>
        <end position="140"/>
    </location>
</feature>